<dbReference type="EMBL" id="CAJJDP010000003">
    <property type="protein sequence ID" value="CAD8132827.1"/>
    <property type="molecule type" value="Genomic_DNA"/>
</dbReference>
<reference evidence="2" key="1">
    <citation type="submission" date="2021-01" db="EMBL/GenBank/DDBJ databases">
        <authorList>
            <consortium name="Genoscope - CEA"/>
            <person name="William W."/>
        </authorList>
    </citation>
    <scope>NUCLEOTIDE SEQUENCE</scope>
</reference>
<dbReference type="Proteomes" id="UP000683925">
    <property type="component" value="Unassembled WGS sequence"/>
</dbReference>
<comment type="caution">
    <text evidence="2">The sequence shown here is derived from an EMBL/GenBank/DDBJ whole genome shotgun (WGS) entry which is preliminary data.</text>
</comment>
<evidence type="ECO:0000313" key="3">
    <source>
        <dbReference type="Proteomes" id="UP000683925"/>
    </source>
</evidence>
<dbReference type="OMA" id="QNTHTDK"/>
<protein>
    <submittedName>
        <fullName evidence="2">Uncharacterized protein</fullName>
    </submittedName>
</protein>
<dbReference type="AlphaFoldDB" id="A0A8S1RZA6"/>
<sequence length="184" mass="21782">MDKQKSELYDTTLFKKFQECLESKNELEIYQNTHTDKFYKAMPCTIKPRKIKNNPLMMAQMLSKKIVYGEQNSSMEINCQESNRTRGCPRFSSPSRNDERQQQIRSLIISRREKQRCPSIKSDVFKEANVQLNHNIFDQPKKIRTPKYTRAELYFSYQLRDSLRTPRSGLTIPQYLAAKIKSIK</sequence>
<gene>
    <name evidence="2" type="ORF">POCTA_138.1.T0040147</name>
</gene>
<proteinExistence type="predicted"/>
<evidence type="ECO:0000256" key="1">
    <source>
        <dbReference type="SAM" id="MobiDB-lite"/>
    </source>
</evidence>
<feature type="region of interest" description="Disordered" evidence="1">
    <location>
        <begin position="81"/>
        <end position="101"/>
    </location>
</feature>
<dbReference type="OrthoDB" id="287799at2759"/>
<organism evidence="2 3">
    <name type="scientific">Paramecium octaurelia</name>
    <dbReference type="NCBI Taxonomy" id="43137"/>
    <lineage>
        <taxon>Eukaryota</taxon>
        <taxon>Sar</taxon>
        <taxon>Alveolata</taxon>
        <taxon>Ciliophora</taxon>
        <taxon>Intramacronucleata</taxon>
        <taxon>Oligohymenophorea</taxon>
        <taxon>Peniculida</taxon>
        <taxon>Parameciidae</taxon>
        <taxon>Paramecium</taxon>
    </lineage>
</organism>
<accession>A0A8S1RZA6</accession>
<keyword evidence="3" id="KW-1185">Reference proteome</keyword>
<evidence type="ECO:0000313" key="2">
    <source>
        <dbReference type="EMBL" id="CAD8132827.1"/>
    </source>
</evidence>
<name>A0A8S1RZA6_PAROT</name>